<dbReference type="Pfam" id="PF00528">
    <property type="entry name" value="BPD_transp_1"/>
    <property type="match status" value="1"/>
</dbReference>
<comment type="similarity">
    <text evidence="6">Belongs to the binding-protein-dependent transport system permease family.</text>
</comment>
<gene>
    <name evidence="8" type="ORF">ADU59_28070</name>
</gene>
<dbReference type="SUPFAM" id="SSF161098">
    <property type="entry name" value="MetI-like"/>
    <property type="match status" value="1"/>
</dbReference>
<dbReference type="PATRIC" id="fig|1612624.7.peg.3781"/>
<evidence type="ECO:0000256" key="6">
    <source>
        <dbReference type="RuleBase" id="RU363032"/>
    </source>
</evidence>
<evidence type="ECO:0000313" key="8">
    <source>
        <dbReference type="EMBL" id="OBZ92193.1"/>
    </source>
</evidence>
<accession>A0A1C7NT79</accession>
<sequence>MNLEWIIGESGSIANLLLWHLGLSVVPVLISLVMAIPLGWLAHRSGFMRPFWLGFAGLFYTIPSLALFVLLPLLLHTRILDPLNVVVALTIYALAMLVRTVADGLSTVSPDTLQAATAMGYRPVARFLTVELPLAVPAITAGLRVAVVSNVSIVSVAALIGTPQLGSLFTQGLQLRFLTPIVTGIVLCIVLAVLLDLAVVWAGYRLSPWNRSRT</sequence>
<dbReference type="InterPro" id="IPR051204">
    <property type="entry name" value="ABC_transp_perm/SBD"/>
</dbReference>
<protein>
    <submittedName>
        <fullName evidence="8">ABC transporter permease</fullName>
    </submittedName>
</protein>
<keyword evidence="4 6" id="KW-1133">Transmembrane helix</keyword>
<dbReference type="GO" id="GO:0031460">
    <property type="term" value="P:glycine betaine transport"/>
    <property type="evidence" value="ECO:0007669"/>
    <property type="project" value="TreeGrafter"/>
</dbReference>
<feature type="transmembrane region" description="Helical" evidence="6">
    <location>
        <begin position="181"/>
        <end position="204"/>
    </location>
</feature>
<evidence type="ECO:0000256" key="1">
    <source>
        <dbReference type="ARBA" id="ARBA00004651"/>
    </source>
</evidence>
<comment type="caution">
    <text evidence="8">The sequence shown here is derived from an EMBL/GenBank/DDBJ whole genome shotgun (WGS) entry which is preliminary data.</text>
</comment>
<dbReference type="PANTHER" id="PTHR30177:SF4">
    <property type="entry name" value="OSMOPROTECTANT IMPORT PERMEASE PROTEIN OSMW"/>
    <property type="match status" value="1"/>
</dbReference>
<dbReference type="PROSITE" id="PS50928">
    <property type="entry name" value="ABC_TM1"/>
    <property type="match status" value="1"/>
</dbReference>
<dbReference type="Gene3D" id="1.10.3720.10">
    <property type="entry name" value="MetI-like"/>
    <property type="match status" value="1"/>
</dbReference>
<dbReference type="RefSeq" id="WP_068958912.1">
    <property type="nucleotide sequence ID" value="NZ_LGLV01000022.1"/>
</dbReference>
<feature type="transmembrane region" description="Helical" evidence="6">
    <location>
        <begin position="16"/>
        <end position="40"/>
    </location>
</feature>
<dbReference type="CDD" id="cd06261">
    <property type="entry name" value="TM_PBP2"/>
    <property type="match status" value="1"/>
</dbReference>
<dbReference type="InterPro" id="IPR000515">
    <property type="entry name" value="MetI-like"/>
</dbReference>
<comment type="subcellular location">
    <subcellularLocation>
        <location evidence="1 6">Cell membrane</location>
        <topology evidence="1 6">Multi-pass membrane protein</topology>
    </subcellularLocation>
</comment>
<organism evidence="8 9">
    <name type="scientific">Pararhizobium polonicum</name>
    <dbReference type="NCBI Taxonomy" id="1612624"/>
    <lineage>
        <taxon>Bacteria</taxon>
        <taxon>Pseudomonadati</taxon>
        <taxon>Pseudomonadota</taxon>
        <taxon>Alphaproteobacteria</taxon>
        <taxon>Hyphomicrobiales</taxon>
        <taxon>Rhizobiaceae</taxon>
        <taxon>Rhizobium/Agrobacterium group</taxon>
        <taxon>Pararhizobium</taxon>
    </lineage>
</organism>
<evidence type="ECO:0000313" key="9">
    <source>
        <dbReference type="Proteomes" id="UP000093111"/>
    </source>
</evidence>
<evidence type="ECO:0000256" key="2">
    <source>
        <dbReference type="ARBA" id="ARBA00022448"/>
    </source>
</evidence>
<keyword evidence="5 6" id="KW-0472">Membrane</keyword>
<dbReference type="OrthoDB" id="3233284at2"/>
<evidence type="ECO:0000256" key="3">
    <source>
        <dbReference type="ARBA" id="ARBA00022692"/>
    </source>
</evidence>
<dbReference type="GO" id="GO:0005886">
    <property type="term" value="C:plasma membrane"/>
    <property type="evidence" value="ECO:0007669"/>
    <property type="project" value="UniProtKB-SubCell"/>
</dbReference>
<keyword evidence="3 6" id="KW-0812">Transmembrane</keyword>
<dbReference type="InterPro" id="IPR035906">
    <property type="entry name" value="MetI-like_sf"/>
</dbReference>
<keyword evidence="2 6" id="KW-0813">Transport</keyword>
<dbReference type="AlphaFoldDB" id="A0A1C7NT79"/>
<evidence type="ECO:0000256" key="5">
    <source>
        <dbReference type="ARBA" id="ARBA00023136"/>
    </source>
</evidence>
<dbReference type="GO" id="GO:0055085">
    <property type="term" value="P:transmembrane transport"/>
    <property type="evidence" value="ECO:0007669"/>
    <property type="project" value="InterPro"/>
</dbReference>
<name>A0A1C7NT79_9HYPH</name>
<dbReference type="STRING" id="1612624.ADU59_28070"/>
<keyword evidence="9" id="KW-1185">Reference proteome</keyword>
<feature type="transmembrane region" description="Helical" evidence="6">
    <location>
        <begin position="52"/>
        <end position="75"/>
    </location>
</feature>
<evidence type="ECO:0000256" key="4">
    <source>
        <dbReference type="ARBA" id="ARBA00022989"/>
    </source>
</evidence>
<proteinExistence type="inferred from homology"/>
<dbReference type="Proteomes" id="UP000093111">
    <property type="component" value="Unassembled WGS sequence"/>
</dbReference>
<reference evidence="8 9" key="1">
    <citation type="journal article" date="2016" name="Syst. Appl. Microbiol.">
        <title>Pararhizobium polonicum sp. nov. isolated from tumors on stone fruit rootstocks.</title>
        <authorList>
            <person name="Pulawska J."/>
            <person name="Kuzmanovic N."/>
            <person name="Willems A."/>
            <person name="Pothier J.F."/>
        </authorList>
    </citation>
    <scope>NUCLEOTIDE SEQUENCE [LARGE SCALE GENOMIC DNA]</scope>
    <source>
        <strain evidence="8 9">F5.1</strain>
    </source>
</reference>
<evidence type="ECO:0000259" key="7">
    <source>
        <dbReference type="PROSITE" id="PS50928"/>
    </source>
</evidence>
<feature type="domain" description="ABC transmembrane type-1" evidence="7">
    <location>
        <begin position="17"/>
        <end position="198"/>
    </location>
</feature>
<dbReference type="PANTHER" id="PTHR30177">
    <property type="entry name" value="GLYCINE BETAINE/L-PROLINE TRANSPORT SYSTEM PERMEASE PROTEIN PROW"/>
    <property type="match status" value="1"/>
</dbReference>
<feature type="transmembrane region" description="Helical" evidence="6">
    <location>
        <begin position="82"/>
        <end position="102"/>
    </location>
</feature>
<dbReference type="EMBL" id="LGLV01000022">
    <property type="protein sequence ID" value="OBZ92193.1"/>
    <property type="molecule type" value="Genomic_DNA"/>
</dbReference>